<accession>A0A1B7TAY9</accession>
<comment type="caution">
    <text evidence="1">The sequence shown here is derived from an EMBL/GenBank/DDBJ whole genome shotgun (WGS) entry which is preliminary data.</text>
</comment>
<name>A0A1B7TAY9_9ASCO</name>
<dbReference type="AlphaFoldDB" id="A0A1B7TAY9"/>
<protein>
    <submittedName>
        <fullName evidence="1">Uncharacterized protein</fullName>
    </submittedName>
</protein>
<keyword evidence="2" id="KW-1185">Reference proteome</keyword>
<dbReference type="Proteomes" id="UP000092321">
    <property type="component" value="Unassembled WGS sequence"/>
</dbReference>
<evidence type="ECO:0000313" key="1">
    <source>
        <dbReference type="EMBL" id="OBA25877.1"/>
    </source>
</evidence>
<reference evidence="2" key="1">
    <citation type="journal article" date="2016" name="Proc. Natl. Acad. Sci. U.S.A.">
        <title>Comparative genomics of biotechnologically important yeasts.</title>
        <authorList>
            <person name="Riley R."/>
            <person name="Haridas S."/>
            <person name="Wolfe K.H."/>
            <person name="Lopes M.R."/>
            <person name="Hittinger C.T."/>
            <person name="Goeker M."/>
            <person name="Salamov A.A."/>
            <person name="Wisecaver J.H."/>
            <person name="Long T.M."/>
            <person name="Calvey C.H."/>
            <person name="Aerts A.L."/>
            <person name="Barry K.W."/>
            <person name="Choi C."/>
            <person name="Clum A."/>
            <person name="Coughlan A.Y."/>
            <person name="Deshpande S."/>
            <person name="Douglass A.P."/>
            <person name="Hanson S.J."/>
            <person name="Klenk H.-P."/>
            <person name="LaButti K.M."/>
            <person name="Lapidus A."/>
            <person name="Lindquist E.A."/>
            <person name="Lipzen A.M."/>
            <person name="Meier-Kolthoff J.P."/>
            <person name="Ohm R.A."/>
            <person name="Otillar R.P."/>
            <person name="Pangilinan J.L."/>
            <person name="Peng Y."/>
            <person name="Rokas A."/>
            <person name="Rosa C.A."/>
            <person name="Scheuner C."/>
            <person name="Sibirny A.A."/>
            <person name="Slot J.C."/>
            <person name="Stielow J.B."/>
            <person name="Sun H."/>
            <person name="Kurtzman C.P."/>
            <person name="Blackwell M."/>
            <person name="Grigoriev I.V."/>
            <person name="Jeffries T.W."/>
        </authorList>
    </citation>
    <scope>NUCLEOTIDE SEQUENCE [LARGE SCALE GENOMIC DNA]</scope>
    <source>
        <strain evidence="2">NRRL Y-1626</strain>
    </source>
</reference>
<dbReference type="OrthoDB" id="3971918at2759"/>
<gene>
    <name evidence="1" type="ORF">HANVADRAFT_3336</name>
</gene>
<evidence type="ECO:0000313" key="2">
    <source>
        <dbReference type="Proteomes" id="UP000092321"/>
    </source>
</evidence>
<dbReference type="EMBL" id="LXPE01000037">
    <property type="protein sequence ID" value="OBA25877.1"/>
    <property type="molecule type" value="Genomic_DNA"/>
</dbReference>
<organism evidence="1 2">
    <name type="scientific">Hanseniaspora valbyensis NRRL Y-1626</name>
    <dbReference type="NCBI Taxonomy" id="766949"/>
    <lineage>
        <taxon>Eukaryota</taxon>
        <taxon>Fungi</taxon>
        <taxon>Dikarya</taxon>
        <taxon>Ascomycota</taxon>
        <taxon>Saccharomycotina</taxon>
        <taxon>Saccharomycetes</taxon>
        <taxon>Saccharomycodales</taxon>
        <taxon>Saccharomycodaceae</taxon>
        <taxon>Hanseniaspora</taxon>
    </lineage>
</organism>
<sequence>MFHLSTKLNIKDPDNITSSFFESLVKIGYSSLVSNQCYQMSLLKKNNSHLCKNTGISKFISDVIFANCCPCCKYLNLVKFKSTNLLDGSYIVRNVTSDLSFMWHKILSYDNLVDLQQYKRFNENMRKLFGFGKAEFHIVLDLNIASNVVLDVPVDYLKNKSESFKRLWSSLNLNRRLLSPNDIHLKLAADKQEATNLLALNDITPTSLDEEILKEISKTLNVDSLILINNEFSLKNENIKPLMKRVLKNLLFVSEEIRESEYSKAFLA</sequence>
<proteinExistence type="predicted"/>